<evidence type="ECO:0000313" key="8">
    <source>
        <dbReference type="EMBL" id="MFD2110772.1"/>
    </source>
</evidence>
<evidence type="ECO:0000256" key="5">
    <source>
        <dbReference type="SAM" id="MobiDB-lite"/>
    </source>
</evidence>
<evidence type="ECO:0000256" key="4">
    <source>
        <dbReference type="PROSITE-ProRule" id="PRU01248"/>
    </source>
</evidence>
<dbReference type="Gene3D" id="1.10.443.10">
    <property type="entry name" value="Intergrase catalytic core"/>
    <property type="match status" value="1"/>
</dbReference>
<feature type="region of interest" description="Disordered" evidence="5">
    <location>
        <begin position="1"/>
        <end position="26"/>
    </location>
</feature>
<dbReference type="SUPFAM" id="SSF47823">
    <property type="entry name" value="lambda integrase-like, N-terminal domain"/>
    <property type="match status" value="1"/>
</dbReference>
<accession>A0ABW4Y3N6</accession>
<organism evidence="8 9">
    <name type="scientific">Thiorhodococcus fuscus</name>
    <dbReference type="NCBI Taxonomy" id="527200"/>
    <lineage>
        <taxon>Bacteria</taxon>
        <taxon>Pseudomonadati</taxon>
        <taxon>Pseudomonadota</taxon>
        <taxon>Gammaproteobacteria</taxon>
        <taxon>Chromatiales</taxon>
        <taxon>Chromatiaceae</taxon>
        <taxon>Thiorhodococcus</taxon>
    </lineage>
</organism>
<dbReference type="PROSITE" id="PS51900">
    <property type="entry name" value="CB"/>
    <property type="match status" value="1"/>
</dbReference>
<keyword evidence="2 4" id="KW-0238">DNA-binding</keyword>
<evidence type="ECO:0000256" key="2">
    <source>
        <dbReference type="ARBA" id="ARBA00023125"/>
    </source>
</evidence>
<dbReference type="PROSITE" id="PS51898">
    <property type="entry name" value="TYR_RECOMBINASE"/>
    <property type="match status" value="1"/>
</dbReference>
<keyword evidence="3" id="KW-0233">DNA recombination</keyword>
<sequence>MSEETTRDRSRLAITSPSSTPNVETLTPEDKNLLNQYFAARHADSTLRAYRSDWSIFTAWCATRTLQALPASAETISAFLASEAESGRKTSTLRRRLAAIRLAHRLCGHEPQTGSELVRGTLKGIARTHGSAPNQKAPALADQLRAMVDTLDCTRLQGLRDRAILTLGFAGAFRRSELVALRLEDLKEISGGFRVHVRQSKTDAEGLGQIVPVIRGRDYCPVRAVREWLKAADIRDGWVFRRLYRGDRVAEMPLSAHSIAAVVKRCAQHAGLDPSEYAGHSLRSGFMTSAALSKASLFKMMEVSRHKDPKTVMIYIRRSNEFEDHAGDGLL</sequence>
<dbReference type="PANTHER" id="PTHR34605:SF3">
    <property type="entry name" value="P CELL-TYPE AGGLUTINATION PROTEIN MAP4-LIKE-RELATED"/>
    <property type="match status" value="1"/>
</dbReference>
<dbReference type="CDD" id="cd00799">
    <property type="entry name" value="INT_Cre_C"/>
    <property type="match status" value="1"/>
</dbReference>
<dbReference type="SUPFAM" id="SSF56349">
    <property type="entry name" value="DNA breaking-rejoining enzymes"/>
    <property type="match status" value="1"/>
</dbReference>
<feature type="compositionally biased region" description="Polar residues" evidence="5">
    <location>
        <begin position="13"/>
        <end position="25"/>
    </location>
</feature>
<evidence type="ECO:0000313" key="9">
    <source>
        <dbReference type="Proteomes" id="UP001597337"/>
    </source>
</evidence>
<dbReference type="Gene3D" id="1.10.150.130">
    <property type="match status" value="1"/>
</dbReference>
<dbReference type="InterPro" id="IPR004107">
    <property type="entry name" value="Integrase_SAM-like_N"/>
</dbReference>
<evidence type="ECO:0000256" key="1">
    <source>
        <dbReference type="ARBA" id="ARBA00022908"/>
    </source>
</evidence>
<reference evidence="9" key="1">
    <citation type="journal article" date="2019" name="Int. J. Syst. Evol. Microbiol.">
        <title>The Global Catalogue of Microorganisms (GCM) 10K type strain sequencing project: providing services to taxonomists for standard genome sequencing and annotation.</title>
        <authorList>
            <consortium name="The Broad Institute Genomics Platform"/>
            <consortium name="The Broad Institute Genome Sequencing Center for Infectious Disease"/>
            <person name="Wu L."/>
            <person name="Ma J."/>
        </authorList>
    </citation>
    <scope>NUCLEOTIDE SEQUENCE [LARGE SCALE GENOMIC DNA]</scope>
    <source>
        <strain evidence="9">KACC 12597</strain>
    </source>
</reference>
<dbReference type="InterPro" id="IPR010998">
    <property type="entry name" value="Integrase_recombinase_N"/>
</dbReference>
<protein>
    <submittedName>
        <fullName evidence="8">Tyrosine-type recombinase/integrase</fullName>
    </submittedName>
</protein>
<dbReference type="EMBL" id="JBHUHX010000004">
    <property type="protein sequence ID" value="MFD2110772.1"/>
    <property type="molecule type" value="Genomic_DNA"/>
</dbReference>
<dbReference type="Pfam" id="PF00589">
    <property type="entry name" value="Phage_integrase"/>
    <property type="match status" value="1"/>
</dbReference>
<evidence type="ECO:0000256" key="3">
    <source>
        <dbReference type="ARBA" id="ARBA00023172"/>
    </source>
</evidence>
<evidence type="ECO:0000259" key="6">
    <source>
        <dbReference type="PROSITE" id="PS51898"/>
    </source>
</evidence>
<name>A0ABW4Y3N6_9GAMM</name>
<evidence type="ECO:0000259" key="7">
    <source>
        <dbReference type="PROSITE" id="PS51900"/>
    </source>
</evidence>
<dbReference type="Proteomes" id="UP001597337">
    <property type="component" value="Unassembled WGS sequence"/>
</dbReference>
<dbReference type="RefSeq" id="WP_386022896.1">
    <property type="nucleotide sequence ID" value="NZ_JBHUHX010000004.1"/>
</dbReference>
<gene>
    <name evidence="8" type="ORF">ACFSJC_02815</name>
</gene>
<feature type="domain" description="Core-binding (CB)" evidence="7">
    <location>
        <begin position="28"/>
        <end position="108"/>
    </location>
</feature>
<dbReference type="PANTHER" id="PTHR34605">
    <property type="entry name" value="PHAGE_INTEGRASE DOMAIN-CONTAINING PROTEIN"/>
    <property type="match status" value="1"/>
</dbReference>
<proteinExistence type="predicted"/>
<keyword evidence="1" id="KW-0229">DNA integration</keyword>
<dbReference type="InterPro" id="IPR052925">
    <property type="entry name" value="Phage_Integrase-like_Recomb"/>
</dbReference>
<keyword evidence="9" id="KW-1185">Reference proteome</keyword>
<dbReference type="Pfam" id="PF02899">
    <property type="entry name" value="Phage_int_SAM_1"/>
    <property type="match status" value="1"/>
</dbReference>
<comment type="caution">
    <text evidence="8">The sequence shown here is derived from an EMBL/GenBank/DDBJ whole genome shotgun (WGS) entry which is preliminary data.</text>
</comment>
<dbReference type="InterPro" id="IPR002104">
    <property type="entry name" value="Integrase_catalytic"/>
</dbReference>
<dbReference type="InterPro" id="IPR013762">
    <property type="entry name" value="Integrase-like_cat_sf"/>
</dbReference>
<dbReference type="InterPro" id="IPR011010">
    <property type="entry name" value="DNA_brk_join_enz"/>
</dbReference>
<feature type="domain" description="Tyr recombinase" evidence="6">
    <location>
        <begin position="134"/>
        <end position="328"/>
    </location>
</feature>
<dbReference type="InterPro" id="IPR044068">
    <property type="entry name" value="CB"/>
</dbReference>
<feature type="compositionally biased region" description="Basic and acidic residues" evidence="5">
    <location>
        <begin position="1"/>
        <end position="11"/>
    </location>
</feature>